<dbReference type="GO" id="GO:0140664">
    <property type="term" value="F:ATP-dependent DNA damage sensor activity"/>
    <property type="evidence" value="ECO:0007669"/>
    <property type="project" value="InterPro"/>
</dbReference>
<evidence type="ECO:0000313" key="13">
    <source>
        <dbReference type="EMBL" id="AEN99296.1"/>
    </source>
</evidence>
<feature type="binding site" evidence="9">
    <location>
        <begin position="334"/>
        <end position="341"/>
    </location>
    <ligand>
        <name>ATP</name>
        <dbReference type="ChEBI" id="CHEBI:30616"/>
    </ligand>
</feature>
<dbReference type="OrthoDB" id="9808166at2"/>
<reference evidence="13 14" key="1">
    <citation type="journal article" date="2011" name="Microb. Cell Fact.">
        <title>Genomic analysis reveals Lactobacillus sanfranciscensis as stable element in traditional sourdoughs.</title>
        <authorList>
            <person name="Vogel R.F."/>
            <person name="Pavlovic M."/>
            <person name="Ehrmann M.A."/>
            <person name="Wiezer A."/>
            <person name="Liesegang H."/>
            <person name="Offschanka S."/>
            <person name="Voget S."/>
            <person name="Angelov A."/>
            <person name="Bocker G."/>
            <person name="Liebl W."/>
        </authorList>
    </citation>
    <scope>NUCLEOTIDE SEQUENCE [LARGE SCALE GENOMIC DNA]</scope>
    <source>
        <strain evidence="13 14">TMW 1.1304</strain>
    </source>
</reference>
<keyword evidence="1 9" id="KW-0540">Nuclease</keyword>
<dbReference type="HOGENOM" id="CLU_011252_2_1_9"/>
<dbReference type="GO" id="GO:0043023">
    <property type="term" value="F:ribosomal large subunit binding"/>
    <property type="evidence" value="ECO:0007669"/>
    <property type="project" value="UniProtKB-UniRule"/>
</dbReference>
<proteinExistence type="inferred from homology"/>
<protein>
    <recommendedName>
        <fullName evidence="9">Endonuclease MutS2</fullName>
        <ecNumber evidence="9">3.1.-.-</ecNumber>
    </recommendedName>
    <alternativeName>
        <fullName evidence="9">Ribosome-associated protein quality control-upstream factor</fullName>
        <shortName evidence="9">RQC-upstream factor</shortName>
        <shortName evidence="9">RqcU</shortName>
        <ecNumber evidence="9">3.6.4.-</ecNumber>
    </alternativeName>
</protein>
<dbReference type="InterPro" id="IPR036187">
    <property type="entry name" value="DNA_mismatch_repair_MutS_sf"/>
</dbReference>
<comment type="function">
    <text evidence="9">Acts as a ribosome collision sensor, splitting the ribosome into its 2 subunits. Detects stalled/collided 70S ribosomes which it binds and splits by an ATP-hydrolysis driven conformational change. Acts upstream of the ribosome quality control system (RQC), a ribosome-associated complex that mediates the extraction of incompletely synthesized nascent chains from stalled ribosomes and their subsequent degradation. Probably generates substrates for RQC.</text>
</comment>
<dbReference type="InterPro" id="IPR036063">
    <property type="entry name" value="Smr_dom_sf"/>
</dbReference>
<dbReference type="SMART" id="SM00534">
    <property type="entry name" value="MUTSac"/>
    <property type="match status" value="1"/>
</dbReference>
<dbReference type="GO" id="GO:0004519">
    <property type="term" value="F:endonuclease activity"/>
    <property type="evidence" value="ECO:0007669"/>
    <property type="project" value="UniProtKB-UniRule"/>
</dbReference>
<dbReference type="GO" id="GO:0019843">
    <property type="term" value="F:rRNA binding"/>
    <property type="evidence" value="ECO:0007669"/>
    <property type="project" value="UniProtKB-UniRule"/>
</dbReference>
<organism evidence="13 14">
    <name type="scientific">Fructilactobacillus sanfranciscensis (strain TMW 1.1304)</name>
    <name type="common">Lactobacillus sanfranciscensis</name>
    <dbReference type="NCBI Taxonomy" id="714313"/>
    <lineage>
        <taxon>Bacteria</taxon>
        <taxon>Bacillati</taxon>
        <taxon>Bacillota</taxon>
        <taxon>Bacilli</taxon>
        <taxon>Lactobacillales</taxon>
        <taxon>Lactobacillaceae</taxon>
        <taxon>Fructilactobacillus</taxon>
    </lineage>
</organism>
<dbReference type="PANTHER" id="PTHR48466:SF2">
    <property type="entry name" value="OS10G0509000 PROTEIN"/>
    <property type="match status" value="1"/>
</dbReference>
<dbReference type="FunFam" id="3.40.50.300:FF:000830">
    <property type="entry name" value="Endonuclease MutS2"/>
    <property type="match status" value="1"/>
</dbReference>
<keyword evidence="6 9" id="KW-0067">ATP-binding</keyword>
<dbReference type="InterPro" id="IPR005747">
    <property type="entry name" value="MutS2"/>
</dbReference>
<evidence type="ECO:0000256" key="6">
    <source>
        <dbReference type="ARBA" id="ARBA00022840"/>
    </source>
</evidence>
<keyword evidence="7 9" id="KW-0694">RNA-binding</keyword>
<dbReference type="PROSITE" id="PS50828">
    <property type="entry name" value="SMR"/>
    <property type="match status" value="1"/>
</dbReference>
<dbReference type="GO" id="GO:0006298">
    <property type="term" value="P:mismatch repair"/>
    <property type="evidence" value="ECO:0007669"/>
    <property type="project" value="InterPro"/>
</dbReference>
<dbReference type="NCBIfam" id="TIGR01069">
    <property type="entry name" value="mutS2"/>
    <property type="match status" value="1"/>
</dbReference>
<dbReference type="SUPFAM" id="SSF160443">
    <property type="entry name" value="SMR domain-like"/>
    <property type="match status" value="1"/>
</dbReference>
<dbReference type="AlphaFoldDB" id="G2KVQ2"/>
<dbReference type="RefSeq" id="WP_014082154.1">
    <property type="nucleotide sequence ID" value="NC_015978.1"/>
</dbReference>
<dbReference type="PROSITE" id="PS00486">
    <property type="entry name" value="DNA_MISMATCH_REPAIR_2"/>
    <property type="match status" value="1"/>
</dbReference>
<dbReference type="EC" id="3.1.-.-" evidence="9"/>
<dbReference type="SUPFAM" id="SSF48334">
    <property type="entry name" value="DNA repair protein MutS, domain III"/>
    <property type="match status" value="1"/>
</dbReference>
<evidence type="ECO:0000256" key="11">
    <source>
        <dbReference type="SAM" id="MobiDB-lite"/>
    </source>
</evidence>
<dbReference type="PIRSF" id="PIRSF005814">
    <property type="entry name" value="MutS_YshD"/>
    <property type="match status" value="1"/>
</dbReference>
<evidence type="ECO:0000256" key="7">
    <source>
        <dbReference type="ARBA" id="ARBA00022884"/>
    </source>
</evidence>
<dbReference type="GO" id="GO:0005524">
    <property type="term" value="F:ATP binding"/>
    <property type="evidence" value="ECO:0007669"/>
    <property type="project" value="UniProtKB-UniRule"/>
</dbReference>
<evidence type="ECO:0000256" key="2">
    <source>
        <dbReference type="ARBA" id="ARBA00022730"/>
    </source>
</evidence>
<dbReference type="EC" id="3.6.4.-" evidence="9"/>
<dbReference type="Pfam" id="PF20297">
    <property type="entry name" value="MSSS"/>
    <property type="match status" value="1"/>
</dbReference>
<evidence type="ECO:0000259" key="12">
    <source>
        <dbReference type="PROSITE" id="PS50828"/>
    </source>
</evidence>
<dbReference type="InterPro" id="IPR027417">
    <property type="entry name" value="P-loop_NTPase"/>
</dbReference>
<dbReference type="Pfam" id="PF01713">
    <property type="entry name" value="Smr"/>
    <property type="match status" value="1"/>
</dbReference>
<keyword evidence="14" id="KW-1185">Reference proteome</keyword>
<dbReference type="SMART" id="SM00533">
    <property type="entry name" value="MUTSd"/>
    <property type="match status" value="1"/>
</dbReference>
<dbReference type="GO" id="GO:0045910">
    <property type="term" value="P:negative regulation of DNA recombination"/>
    <property type="evidence" value="ECO:0007669"/>
    <property type="project" value="InterPro"/>
</dbReference>
<dbReference type="InterPro" id="IPR002625">
    <property type="entry name" value="Smr_dom"/>
</dbReference>
<keyword evidence="10" id="KW-0175">Coiled coil</keyword>
<dbReference type="InterPro" id="IPR045076">
    <property type="entry name" value="MutS"/>
</dbReference>
<dbReference type="HAMAP" id="MF_00092">
    <property type="entry name" value="MutS2"/>
    <property type="match status" value="1"/>
</dbReference>
<evidence type="ECO:0000256" key="8">
    <source>
        <dbReference type="ARBA" id="ARBA00023125"/>
    </source>
</evidence>
<dbReference type="Gene3D" id="3.30.1370.110">
    <property type="match status" value="1"/>
</dbReference>
<evidence type="ECO:0000256" key="9">
    <source>
        <dbReference type="HAMAP-Rule" id="MF_00092"/>
    </source>
</evidence>
<dbReference type="Pfam" id="PF00488">
    <property type="entry name" value="MutS_V"/>
    <property type="match status" value="1"/>
</dbReference>
<evidence type="ECO:0000256" key="3">
    <source>
        <dbReference type="ARBA" id="ARBA00022741"/>
    </source>
</evidence>
<feature type="coiled-coil region" evidence="10">
    <location>
        <begin position="522"/>
        <end position="570"/>
    </location>
</feature>
<dbReference type="SMART" id="SM00463">
    <property type="entry name" value="SMR"/>
    <property type="match status" value="1"/>
</dbReference>
<comment type="function">
    <text evidence="9">Endonuclease that is involved in the suppression of homologous recombination and thus may have a key role in the control of bacterial genetic diversity.</text>
</comment>
<evidence type="ECO:0000256" key="4">
    <source>
        <dbReference type="ARBA" id="ARBA00022759"/>
    </source>
</evidence>
<dbReference type="eggNOG" id="COG1193">
    <property type="taxonomic scope" value="Bacteria"/>
</dbReference>
<dbReference type="GO" id="GO:0072344">
    <property type="term" value="P:rescue of stalled ribosome"/>
    <property type="evidence" value="ECO:0007669"/>
    <property type="project" value="UniProtKB-UniRule"/>
</dbReference>
<gene>
    <name evidence="9 13" type="primary">mutS2</name>
    <name evidence="9" type="synonym">rqcU</name>
    <name evidence="13" type="ordered locus">LSA_08960</name>
</gene>
<dbReference type="InterPro" id="IPR000432">
    <property type="entry name" value="DNA_mismatch_repair_MutS_C"/>
</dbReference>
<dbReference type="SUPFAM" id="SSF52540">
    <property type="entry name" value="P-loop containing nucleoside triphosphate hydrolases"/>
    <property type="match status" value="1"/>
</dbReference>
<evidence type="ECO:0000256" key="10">
    <source>
        <dbReference type="SAM" id="Coils"/>
    </source>
</evidence>
<evidence type="ECO:0000313" key="14">
    <source>
        <dbReference type="Proteomes" id="UP000001285"/>
    </source>
</evidence>
<comment type="subunit">
    <text evidence="9">Homodimer. Binds to stalled ribosomes, contacting rRNA.</text>
</comment>
<keyword evidence="4 9" id="KW-0255">Endonuclease</keyword>
<feature type="region of interest" description="Disordered" evidence="11">
    <location>
        <begin position="688"/>
        <end position="707"/>
    </location>
</feature>
<dbReference type="InterPro" id="IPR046893">
    <property type="entry name" value="MSSS"/>
</dbReference>
<name>G2KVQ2_FRUST</name>
<dbReference type="Gene3D" id="3.40.50.300">
    <property type="entry name" value="P-loop containing nucleotide triphosphate hydrolases"/>
    <property type="match status" value="1"/>
</dbReference>
<accession>G2KVQ2</accession>
<dbReference type="GO" id="GO:0016887">
    <property type="term" value="F:ATP hydrolysis activity"/>
    <property type="evidence" value="ECO:0007669"/>
    <property type="project" value="InterPro"/>
</dbReference>
<comment type="similarity">
    <text evidence="9">Belongs to the DNA mismatch repair MutS family. MutS2 subfamily.</text>
</comment>
<dbReference type="Proteomes" id="UP000001285">
    <property type="component" value="Chromosome"/>
</dbReference>
<dbReference type="PANTHER" id="PTHR48466">
    <property type="entry name" value="OS10G0509000 PROTEIN-RELATED"/>
    <property type="match status" value="1"/>
</dbReference>
<sequence>MNQKVLDTLEYKQIKQKIGDYLATENGKKELKQLLPSSEAETVNGWLDETDDGAHIYRLNHTIPIPKLVDITPSIKRLEIGANLNGKELAQVSAVLNAILVINRFFENLETEKVELHVLYEEVKTFSNLPEITVQLKKSVDDSGKILDSASGTLSSIRRQISRLEGNIKSKMESFTHGKQSKYLSDPIITIRDDRYVIPVKAEYKQKIGGIVHDQSTSGQTIYLEPASVVGLNNDLRREQINEREEEKRILAQLSDLIRPYQMELLSNAKQLGHFDLINAKARYAASMKATRPEISADNQVNLKNARHPLINQEKVVGNDIKLGFDYRQIIITGPNTGGKTITMKTLGLLQLMAQSGLFITADEGSQAGLYDEVFADIGDDQSIEQNLSTFSSHIDNIISILKRMTNRSLVLIDELGAGTDPREGAALAMSILDAISQSDAEVLSTTHYPELKVYGYNRPETINASMEFDEKTLSPTYRLMIGIPGQSNALSIAGRLGLNESIIMEAESLVDEDSQDINSMIKKLTQQTKAADDRARKLEVELKIVTELHQELTEKFNQFTERRDAMINKAKRDANQIVSRTKRQANEIIDDLHKRQKNAAIDVKENELIEQKGKINALEQHTELKNNKVLKRSKAKKSFKVGDDVLVKTYGQRGVLLKKIGNHSWEVELGILKMKVDETDMDRVKEEKPKHRAQTVVHRTRSSSTSPTLDLRGVRYDDAMQRLDRYIDSALLAGYPSVTIIHGKGTGALRKGVINYLRGNRQVKEFGFSPANSGGDGSTVVKFK</sequence>
<keyword evidence="3 9" id="KW-0547">Nucleotide-binding</keyword>
<keyword evidence="5 9" id="KW-0378">Hydrolase</keyword>
<feature type="compositionally biased region" description="Basic residues" evidence="11">
    <location>
        <begin position="691"/>
        <end position="702"/>
    </location>
</feature>
<dbReference type="STRING" id="714313.LSA_08960"/>
<feature type="domain" description="Smr" evidence="12">
    <location>
        <begin position="710"/>
        <end position="785"/>
    </location>
</feature>
<dbReference type="KEGG" id="lsn:LSA_08960"/>
<keyword evidence="8 9" id="KW-0238">DNA-binding</keyword>
<dbReference type="EMBL" id="CP002461">
    <property type="protein sequence ID" value="AEN99296.1"/>
    <property type="molecule type" value="Genomic_DNA"/>
</dbReference>
<dbReference type="GO" id="GO:0030983">
    <property type="term" value="F:mismatched DNA binding"/>
    <property type="evidence" value="ECO:0007669"/>
    <property type="project" value="InterPro"/>
</dbReference>
<evidence type="ECO:0000256" key="5">
    <source>
        <dbReference type="ARBA" id="ARBA00022801"/>
    </source>
</evidence>
<dbReference type="InterPro" id="IPR007696">
    <property type="entry name" value="DNA_mismatch_repair_MutS_core"/>
</dbReference>
<evidence type="ECO:0000256" key="1">
    <source>
        <dbReference type="ARBA" id="ARBA00022722"/>
    </source>
</evidence>
<keyword evidence="2 9" id="KW-0699">rRNA-binding</keyword>